<dbReference type="InterPro" id="IPR050639">
    <property type="entry name" value="SSR_resolvase"/>
</dbReference>
<evidence type="ECO:0000259" key="2">
    <source>
        <dbReference type="PROSITE" id="PS51736"/>
    </source>
</evidence>
<dbReference type="PROSITE" id="PS51736">
    <property type="entry name" value="RECOMBINASES_3"/>
    <property type="match status" value="1"/>
</dbReference>
<keyword evidence="4" id="KW-1185">Reference proteome</keyword>
<protein>
    <submittedName>
        <fullName evidence="3">Serine recombinase</fullName>
    </submittedName>
</protein>
<dbReference type="Pfam" id="PF00239">
    <property type="entry name" value="Resolvase"/>
    <property type="match status" value="1"/>
</dbReference>
<proteinExistence type="predicted"/>
<dbReference type="RefSeq" id="WP_152585140.1">
    <property type="nucleotide sequence ID" value="NZ_CP045423.1"/>
</dbReference>
<dbReference type="SMART" id="SM00857">
    <property type="entry name" value="Resolvase"/>
    <property type="match status" value="1"/>
</dbReference>
<dbReference type="PANTHER" id="PTHR30461:SF23">
    <property type="entry name" value="DNA RECOMBINASE-RELATED"/>
    <property type="match status" value="1"/>
</dbReference>
<dbReference type="EMBL" id="CP045423">
    <property type="protein sequence ID" value="QFU15495.1"/>
    <property type="molecule type" value="Genomic_DNA"/>
</dbReference>
<sequence>MKTKAKPLKGKTQRTGETSKAVAYIRTSSAANVGADRDSDRRQREAIHEYARRTGVEIVGEHYDAAVSGADPIETRPGFSTLLDEIESSGVRTVIVEDASRFARDLITQELGILALIGRGVTVLTATGDDLTNTSDPFKVAMRQIAGSFSQLEKSRLVSKLAAARSRQRALRGKCEGRKSHAEMNPALVAEAKRLRRRSPRTGKQRSLQEIGQKLAELGFTNANGRPYAAASVRSMVQP</sequence>
<dbReference type="Gene3D" id="3.40.50.1390">
    <property type="entry name" value="Resolvase, N-terminal catalytic domain"/>
    <property type="match status" value="1"/>
</dbReference>
<dbReference type="GO" id="GO:0003677">
    <property type="term" value="F:DNA binding"/>
    <property type="evidence" value="ECO:0007669"/>
    <property type="project" value="InterPro"/>
</dbReference>
<dbReference type="AlphaFoldDB" id="A0A5P9JWC4"/>
<dbReference type="SUPFAM" id="SSF53041">
    <property type="entry name" value="Resolvase-like"/>
    <property type="match status" value="1"/>
</dbReference>
<feature type="region of interest" description="Disordered" evidence="1">
    <location>
        <begin position="1"/>
        <end position="21"/>
    </location>
</feature>
<evidence type="ECO:0000313" key="3">
    <source>
        <dbReference type="EMBL" id="QFU15495.1"/>
    </source>
</evidence>
<dbReference type="GO" id="GO:0000150">
    <property type="term" value="F:DNA strand exchange activity"/>
    <property type="evidence" value="ECO:0007669"/>
    <property type="project" value="InterPro"/>
</dbReference>
<dbReference type="InterPro" id="IPR006119">
    <property type="entry name" value="Resolv_N"/>
</dbReference>
<evidence type="ECO:0000256" key="1">
    <source>
        <dbReference type="SAM" id="MobiDB-lite"/>
    </source>
</evidence>
<feature type="domain" description="Resolvase/invertase-type recombinase catalytic" evidence="2">
    <location>
        <begin position="20"/>
        <end position="172"/>
    </location>
</feature>
<dbReference type="CDD" id="cd00338">
    <property type="entry name" value="Ser_Recombinase"/>
    <property type="match status" value="1"/>
</dbReference>
<organism evidence="3 4">
    <name type="scientific">Microvirga thermotolerans</name>
    <dbReference type="NCBI Taxonomy" id="2651334"/>
    <lineage>
        <taxon>Bacteria</taxon>
        <taxon>Pseudomonadati</taxon>
        <taxon>Pseudomonadota</taxon>
        <taxon>Alphaproteobacteria</taxon>
        <taxon>Hyphomicrobiales</taxon>
        <taxon>Methylobacteriaceae</taxon>
        <taxon>Microvirga</taxon>
    </lineage>
</organism>
<gene>
    <name evidence="3" type="ORF">GDR74_04270</name>
</gene>
<feature type="compositionally biased region" description="Basic residues" evidence="1">
    <location>
        <begin position="1"/>
        <end position="12"/>
    </location>
</feature>
<dbReference type="KEGG" id="mico:GDR74_04270"/>
<dbReference type="InterPro" id="IPR036162">
    <property type="entry name" value="Resolvase-like_N_sf"/>
</dbReference>
<reference evidence="3 4" key="1">
    <citation type="submission" date="2019-10" db="EMBL/GenBank/DDBJ databases">
        <title>Isolation, Identification of Microvirga thermotolerans HR1, a novel thermophilic bacterium and Comparative Genomics of the genus Microvirga.</title>
        <authorList>
            <person name="Li J."/>
            <person name="Zhang W."/>
            <person name="Lin M."/>
            <person name="Wang J."/>
        </authorList>
    </citation>
    <scope>NUCLEOTIDE SEQUENCE [LARGE SCALE GENOMIC DNA]</scope>
    <source>
        <strain evidence="3 4">HR1</strain>
    </source>
</reference>
<name>A0A5P9JWC4_9HYPH</name>
<evidence type="ECO:0000313" key="4">
    <source>
        <dbReference type="Proteomes" id="UP000325614"/>
    </source>
</evidence>
<dbReference type="Proteomes" id="UP000325614">
    <property type="component" value="Chromosome"/>
</dbReference>
<dbReference type="PANTHER" id="PTHR30461">
    <property type="entry name" value="DNA-INVERTASE FROM LAMBDOID PROPHAGE"/>
    <property type="match status" value="1"/>
</dbReference>
<accession>A0A5P9JWC4</accession>